<protein>
    <recommendedName>
        <fullName evidence="3">Pentatricopeptide repeat-containing protein</fullName>
    </recommendedName>
</protein>
<dbReference type="Gene3D" id="1.25.40.10">
    <property type="entry name" value="Tetratricopeptide repeat domain"/>
    <property type="match status" value="1"/>
</dbReference>
<name>A0A8H7PAR5_9APHY</name>
<dbReference type="InterPro" id="IPR011990">
    <property type="entry name" value="TPR-like_helical_dom_sf"/>
</dbReference>
<dbReference type="PANTHER" id="PTHR47938:SF35">
    <property type="entry name" value="PENTATRICOPEPTIDE REPEAT-CONTAINING PROTEIN 4, MITOCHONDRIAL-RELATED"/>
    <property type="match status" value="1"/>
</dbReference>
<sequence length="815" mass="92793">MFTKHSPRPADSRSQRMVPIDFGQAVSPRLAAHAFLHGLLRSGYPTKAATYARMMMEQGIRIRASTTQSIIHTLMPKYAESLKLMSLTNVFSRLKVAEGPKVLELRSSLIGDPCTRAAVKLLENARVWGQQRSERMWENVIKTTLMQGEIIVASLLFVLLVKDWELRKALADAAREPDDIVQPTSNKQPFRLPPDVYARRSPHPSVQIMNLILKEIDKGLCRTPQSTEDEGYKVIHLQALAMFAMLLDTGQLPPHSRAAVIRSLYSCPKLYDFVWIKKHNGRAIRICAYPYFQQVLMRLIESLRTPCRSNGMRLDLRSYNALLWYALRHRLSPDLASRVLDHMCKYRDPPLQPNVVTYNILLRAGTLVRENDISETALQALRRHKPNHEYGITAEPPAHRSRKAEQDIKVEDTCGDDESKPPTVFFAGLRRLATEQMRVPESTFLSPTLADATTLNSYITHLTSSGSPEVVADVLFIILPELRIIDHPSWGSLTSAQRGALRRESKEVCLRRAVRHGPYVFAAILNALVKAGKLGLAERVWLLAKQAESASWIPGFVPGVAPWFLPIHAYTTMLQGYAHEARKRISRLRREHDMTGMASHDDEQVWRAVSAPAAGWARFTYVAKQWQIRTKTRRASWPFGVEALLYRCMRSGGQMVYRSLMALRVYAPRLKESGGLPCSDARFFNAALELFGRHPTMQPRAKARRNVRWIRKSRLAYTHEQHRRSPRLSNSGLWEVANDMLVAGFRIPLGFQHLLPAGLASRSLSLAQPTRTLDRRPYAFPPVRSRFVAHGVCAIRTRGLPLRRRLRRDKRRKIR</sequence>
<proteinExistence type="predicted"/>
<gene>
    <name evidence="1" type="ORF">IEO21_00987</name>
</gene>
<dbReference type="Pfam" id="PF13812">
    <property type="entry name" value="PPR_3"/>
    <property type="match status" value="1"/>
</dbReference>
<dbReference type="PANTHER" id="PTHR47938">
    <property type="entry name" value="RESPIRATORY COMPLEX I CHAPERONE (CIA84), PUTATIVE (AFU_ORTHOLOGUE AFUA_2G06020)-RELATED"/>
    <property type="match status" value="1"/>
</dbReference>
<evidence type="ECO:0000313" key="1">
    <source>
        <dbReference type="EMBL" id="KAF9821010.1"/>
    </source>
</evidence>
<reference evidence="1" key="1">
    <citation type="submission" date="2020-11" db="EMBL/GenBank/DDBJ databases">
        <authorList>
            <person name="Koelle M."/>
            <person name="Horta M.A.C."/>
            <person name="Nowrousian M."/>
            <person name="Ohm R.A."/>
            <person name="Benz P."/>
            <person name="Pilgard A."/>
        </authorList>
    </citation>
    <scope>NUCLEOTIDE SEQUENCE</scope>
    <source>
        <strain evidence="1">FPRL280</strain>
    </source>
</reference>
<dbReference type="InterPro" id="IPR002885">
    <property type="entry name" value="PPR_rpt"/>
</dbReference>
<evidence type="ECO:0008006" key="3">
    <source>
        <dbReference type="Google" id="ProtNLM"/>
    </source>
</evidence>
<dbReference type="GO" id="GO:0003729">
    <property type="term" value="F:mRNA binding"/>
    <property type="evidence" value="ECO:0007669"/>
    <property type="project" value="TreeGrafter"/>
</dbReference>
<dbReference type="AlphaFoldDB" id="A0A8H7PAR5"/>
<dbReference type="Proteomes" id="UP000639403">
    <property type="component" value="Unassembled WGS sequence"/>
</dbReference>
<evidence type="ECO:0000313" key="2">
    <source>
        <dbReference type="Proteomes" id="UP000639403"/>
    </source>
</evidence>
<accession>A0A8H7PAR5</accession>
<organism evidence="1 2">
    <name type="scientific">Rhodonia placenta</name>
    <dbReference type="NCBI Taxonomy" id="104341"/>
    <lineage>
        <taxon>Eukaryota</taxon>
        <taxon>Fungi</taxon>
        <taxon>Dikarya</taxon>
        <taxon>Basidiomycota</taxon>
        <taxon>Agaricomycotina</taxon>
        <taxon>Agaricomycetes</taxon>
        <taxon>Polyporales</taxon>
        <taxon>Adustoporiaceae</taxon>
        <taxon>Rhodonia</taxon>
    </lineage>
</organism>
<dbReference type="EMBL" id="JADOXO010000006">
    <property type="protein sequence ID" value="KAF9821010.1"/>
    <property type="molecule type" value="Genomic_DNA"/>
</dbReference>
<comment type="caution">
    <text evidence="1">The sequence shown here is derived from an EMBL/GenBank/DDBJ whole genome shotgun (WGS) entry which is preliminary data.</text>
</comment>
<reference evidence="1" key="2">
    <citation type="journal article" name="Front. Microbiol.">
        <title>Degradative Capacity of Two Strains of Rhodonia placenta: From Phenotype to Genotype.</title>
        <authorList>
            <person name="Kolle M."/>
            <person name="Horta M.A.C."/>
            <person name="Nowrousian M."/>
            <person name="Ohm R.A."/>
            <person name="Benz J.P."/>
            <person name="Pilgard A."/>
        </authorList>
    </citation>
    <scope>NUCLEOTIDE SEQUENCE</scope>
    <source>
        <strain evidence="1">FPRL280</strain>
    </source>
</reference>